<dbReference type="GeneID" id="27140944"/>
<dbReference type="SUPFAM" id="SSF52218">
    <property type="entry name" value="Flavoproteins"/>
    <property type="match status" value="1"/>
</dbReference>
<keyword evidence="5" id="KW-1185">Reference proteome</keyword>
<evidence type="ECO:0000313" key="5">
    <source>
        <dbReference type="Proteomes" id="UP000073604"/>
    </source>
</evidence>
<gene>
    <name evidence="4" type="ORF">A0127_10310</name>
</gene>
<evidence type="ECO:0000256" key="1">
    <source>
        <dbReference type="ARBA" id="ARBA00001966"/>
    </source>
</evidence>
<dbReference type="EMBL" id="CP014751">
    <property type="protein sequence ID" value="AMQ19615.1"/>
    <property type="molecule type" value="Genomic_DNA"/>
</dbReference>
<sequence>MKVKIVLGTAREGRKSEKVAEYITRKASELGWEAELIDVKDYLLCYTHRWKVTPEMERYRKGILEADALVIVAPEYNGGYPGELKILLDTIFDEYKALPVGIVTVSVVTGGVRLLQELRLATVNYRMLPVGQVLFYNVDDIFEGDELKDEKYKERVERLLKTLEKYAKALKPIRDEVREKLRREEEHLQA</sequence>
<dbReference type="PANTHER" id="PTHR30543:SF21">
    <property type="entry name" value="NAD(P)H-DEPENDENT FMN REDUCTASE LOT6"/>
    <property type="match status" value="1"/>
</dbReference>
<accession>A0A142CXW3</accession>
<dbReference type="InterPro" id="IPR005025">
    <property type="entry name" value="FMN_Rdtase-like_dom"/>
</dbReference>
<dbReference type="GO" id="GO:0005829">
    <property type="term" value="C:cytosol"/>
    <property type="evidence" value="ECO:0007669"/>
    <property type="project" value="TreeGrafter"/>
</dbReference>
<dbReference type="GO" id="GO:0010181">
    <property type="term" value="F:FMN binding"/>
    <property type="evidence" value="ECO:0007669"/>
    <property type="project" value="TreeGrafter"/>
</dbReference>
<dbReference type="PANTHER" id="PTHR30543">
    <property type="entry name" value="CHROMATE REDUCTASE"/>
    <property type="match status" value="1"/>
</dbReference>
<dbReference type="Pfam" id="PF03358">
    <property type="entry name" value="FMN_red"/>
    <property type="match status" value="1"/>
</dbReference>
<dbReference type="InterPro" id="IPR029039">
    <property type="entry name" value="Flavoprotein-like_sf"/>
</dbReference>
<dbReference type="AlphaFoldDB" id="A0A142CXW3"/>
<reference evidence="5" key="1">
    <citation type="submission" date="2016-03" db="EMBL/GenBank/DDBJ databases">
        <authorList>
            <person name="Oger P.M."/>
        </authorList>
    </citation>
    <scope>NUCLEOTIDE SEQUENCE [LARGE SCALE GENOMIC DNA]</scope>
    <source>
        <strain evidence="5">OG-1</strain>
        <plasmid evidence="5">Plasmid</plasmid>
    </source>
</reference>
<geneLocation type="plasmid" evidence="5"/>
<comment type="cofactor">
    <cofactor evidence="1">
        <name>[4Fe-4S] cluster</name>
        <dbReference type="ChEBI" id="CHEBI:49883"/>
    </cofactor>
</comment>
<dbReference type="Gene3D" id="3.40.50.360">
    <property type="match status" value="1"/>
</dbReference>
<name>A0A142CXW3_9EURY</name>
<comment type="similarity">
    <text evidence="2">Belongs to the SsuE family. Isf subfamily.</text>
</comment>
<feature type="domain" description="NADPH-dependent FMN reductase-like" evidence="3">
    <location>
        <begin position="1"/>
        <end position="133"/>
    </location>
</feature>
<evidence type="ECO:0000256" key="2">
    <source>
        <dbReference type="ARBA" id="ARBA00038292"/>
    </source>
</evidence>
<organism evidence="4 5">
    <name type="scientific">Thermococcus peptonophilus</name>
    <dbReference type="NCBI Taxonomy" id="53952"/>
    <lineage>
        <taxon>Archaea</taxon>
        <taxon>Methanobacteriati</taxon>
        <taxon>Methanobacteriota</taxon>
        <taxon>Thermococci</taxon>
        <taxon>Thermococcales</taxon>
        <taxon>Thermococcaceae</taxon>
        <taxon>Thermococcus</taxon>
    </lineage>
</organism>
<evidence type="ECO:0000313" key="4">
    <source>
        <dbReference type="EMBL" id="AMQ19615.1"/>
    </source>
</evidence>
<dbReference type="GO" id="GO:0016491">
    <property type="term" value="F:oxidoreductase activity"/>
    <property type="evidence" value="ECO:0007669"/>
    <property type="project" value="InterPro"/>
</dbReference>
<dbReference type="KEGG" id="tpep:A0127_10310"/>
<dbReference type="InterPro" id="IPR050712">
    <property type="entry name" value="NAD(P)H-dep_reductase"/>
</dbReference>
<keyword evidence="4" id="KW-0614">Plasmid</keyword>
<evidence type="ECO:0000259" key="3">
    <source>
        <dbReference type="Pfam" id="PF03358"/>
    </source>
</evidence>
<dbReference type="OrthoDB" id="9059at2157"/>
<proteinExistence type="inferred from homology"/>
<dbReference type="RefSeq" id="WP_062391001.1">
    <property type="nucleotide sequence ID" value="NZ_CP014751.1"/>
</dbReference>
<protein>
    <submittedName>
        <fullName evidence="4">FMN reductase</fullName>
    </submittedName>
</protein>
<dbReference type="Proteomes" id="UP000073604">
    <property type="component" value="Plasmid unnamed"/>
</dbReference>